<evidence type="ECO:0000313" key="2">
    <source>
        <dbReference type="Proteomes" id="UP000887565"/>
    </source>
</evidence>
<dbReference type="WBParaSite" id="nRc.2.0.1.t10141-RA">
    <property type="protein sequence ID" value="nRc.2.0.1.t10141-RA"/>
    <property type="gene ID" value="nRc.2.0.1.g10141"/>
</dbReference>
<proteinExistence type="predicted"/>
<protein>
    <submittedName>
        <fullName evidence="3">Uncharacterized protein</fullName>
    </submittedName>
</protein>
<keyword evidence="2" id="KW-1185">Reference proteome</keyword>
<keyword evidence="1" id="KW-0812">Transmembrane</keyword>
<evidence type="ECO:0000313" key="3">
    <source>
        <dbReference type="WBParaSite" id="nRc.2.0.1.t10141-RA"/>
    </source>
</evidence>
<keyword evidence="1" id="KW-0472">Membrane</keyword>
<organism evidence="2 3">
    <name type="scientific">Romanomermis culicivorax</name>
    <name type="common">Nematode worm</name>
    <dbReference type="NCBI Taxonomy" id="13658"/>
    <lineage>
        <taxon>Eukaryota</taxon>
        <taxon>Metazoa</taxon>
        <taxon>Ecdysozoa</taxon>
        <taxon>Nematoda</taxon>
        <taxon>Enoplea</taxon>
        <taxon>Dorylaimia</taxon>
        <taxon>Mermithida</taxon>
        <taxon>Mermithoidea</taxon>
        <taxon>Mermithidae</taxon>
        <taxon>Romanomermis</taxon>
    </lineage>
</organism>
<sequence length="78" mass="9105">MVPRGAGRRRFSVWIEQPAPRGESSERSGRSLGRKKYDQMRLEFCIYFIYFEMIDVAVAVLANEALLEIRRLISIILK</sequence>
<feature type="transmembrane region" description="Helical" evidence="1">
    <location>
        <begin position="44"/>
        <end position="62"/>
    </location>
</feature>
<reference evidence="3" key="1">
    <citation type="submission" date="2022-11" db="UniProtKB">
        <authorList>
            <consortium name="WormBaseParasite"/>
        </authorList>
    </citation>
    <scope>IDENTIFICATION</scope>
</reference>
<dbReference type="Proteomes" id="UP000887565">
    <property type="component" value="Unplaced"/>
</dbReference>
<evidence type="ECO:0000256" key="1">
    <source>
        <dbReference type="SAM" id="Phobius"/>
    </source>
</evidence>
<dbReference type="AlphaFoldDB" id="A0A915IA31"/>
<keyword evidence="1" id="KW-1133">Transmembrane helix</keyword>
<name>A0A915IA31_ROMCU</name>
<accession>A0A915IA31</accession>